<sequence>MASRTERARRAIDAMKALGFSKKEVTPVLKSLLKLFDNNWEPIEDEGYRALADATLDARDRPQGPEHGNHHPRMVAPEEDHYQPSTSLVVRGGPCDLYSETEAPRVKRPRTNSNNFSADHSIDPQLSPSSPLTAHKMARKIVDEDFQQAVFLREPKPEPDMDAAQSLLDAQVGIVSHMFNTSSSGAAGPPALHPPDQNQTETSGNKGRPVQRCGTRRSSTSFVEPVDSMGKQAQNQERSSDSDHTAVMHNTRTGSADECTHQARCLHTEIASSTMGEVKMSIKCNIDPSKFRMPSLEAVFRMVEDKCFRSYKSLPPNFSISSLINEICECVEQVGNDHTAEYNIQSDSFDNGRNLQKEPMMNGAALVKPIACISRGGGKYKSVEDSWILETSDNDQANSMVAQHLAPSHLSRTHDASDISRGEEKVRISVVNEFGSDQCPSPFYYKQRNLVSQKPYANISAARIGDEDGCADCFGNCLSAPVPCACARETGGEFAYTPDGLVRAAFIDECFSVNLFPEKHRNFFCKPLKRSRNEAPPEPCSGQLVRKVIKECWSKCGCNMQCGNRVVQRGITCNLQVFFTQEGKGWGLRALDELPKGAFVCEYVGELLTSTELHERTSQKAHKAGYTYLVDLGADWGSEGVLKDEEALFLDATIYGNVGRFINHRCYDANLVGIPVEVETPGHHYYHLALFTSKKVEAFEELTWDYGIDFDDDKHPGGAFQCLCGSRYCRGRKRHRNRGKAAVRVRRRG</sequence>
<dbReference type="PANTHER" id="PTHR46450:SF24">
    <property type="entry name" value="HISTONE-LYSINE N-METHYLTRANSFERASE SUVR4"/>
    <property type="match status" value="1"/>
</dbReference>
<dbReference type="GO" id="GO:0005634">
    <property type="term" value="C:nucleus"/>
    <property type="evidence" value="ECO:0007669"/>
    <property type="project" value="InterPro"/>
</dbReference>
<dbReference type="SUPFAM" id="SSF82199">
    <property type="entry name" value="SET domain"/>
    <property type="match status" value="1"/>
</dbReference>
<evidence type="ECO:0000256" key="2">
    <source>
        <dbReference type="ARBA" id="ARBA00022454"/>
    </source>
</evidence>
<dbReference type="InterPro" id="IPR043017">
    <property type="entry name" value="WIYLD_dom_sf"/>
</dbReference>
<evidence type="ECO:0008006" key="7">
    <source>
        <dbReference type="Google" id="ProtNLM"/>
    </source>
</evidence>
<evidence type="ECO:0000259" key="5">
    <source>
        <dbReference type="PROSITE" id="PS50867"/>
    </source>
</evidence>
<dbReference type="Pfam" id="PF00856">
    <property type="entry name" value="SET"/>
    <property type="match status" value="1"/>
</dbReference>
<feature type="region of interest" description="Disordered" evidence="3">
    <location>
        <begin position="58"/>
        <end position="77"/>
    </location>
</feature>
<dbReference type="GO" id="GO:0042054">
    <property type="term" value="F:histone methyltransferase activity"/>
    <property type="evidence" value="ECO:0007669"/>
    <property type="project" value="InterPro"/>
</dbReference>
<organism evidence="6">
    <name type="scientific">Panicum hallii</name>
    <dbReference type="NCBI Taxonomy" id="206008"/>
    <lineage>
        <taxon>Eukaryota</taxon>
        <taxon>Viridiplantae</taxon>
        <taxon>Streptophyta</taxon>
        <taxon>Embryophyta</taxon>
        <taxon>Tracheophyta</taxon>
        <taxon>Spermatophyta</taxon>
        <taxon>Magnoliopsida</taxon>
        <taxon>Liliopsida</taxon>
        <taxon>Poales</taxon>
        <taxon>Poaceae</taxon>
        <taxon>PACMAD clade</taxon>
        <taxon>Panicoideae</taxon>
        <taxon>Panicodae</taxon>
        <taxon>Paniceae</taxon>
        <taxon>Panicinae</taxon>
        <taxon>Panicum</taxon>
        <taxon>Panicum sect. Panicum</taxon>
    </lineage>
</organism>
<dbReference type="Pfam" id="PF05033">
    <property type="entry name" value="Pre-SET"/>
    <property type="match status" value="1"/>
</dbReference>
<dbReference type="GO" id="GO:0005694">
    <property type="term" value="C:chromosome"/>
    <property type="evidence" value="ECO:0007669"/>
    <property type="project" value="UniProtKB-SubCell"/>
</dbReference>
<dbReference type="Pfam" id="PF10440">
    <property type="entry name" value="WIYLD"/>
    <property type="match status" value="1"/>
</dbReference>
<accession>A0A2S3H4D3</accession>
<evidence type="ECO:0000313" key="6">
    <source>
        <dbReference type="EMBL" id="PAN15145.1"/>
    </source>
</evidence>
<dbReference type="AlphaFoldDB" id="A0A2S3H4D3"/>
<dbReference type="Gene3D" id="1.10.8.850">
    <property type="entry name" value="Histone-lysine N methyltransferase , C-terminal domain-like"/>
    <property type="match status" value="1"/>
</dbReference>
<dbReference type="Gramene" id="PAN15145">
    <property type="protein sequence ID" value="PAN15145"/>
    <property type="gene ID" value="PAHAL_2G468100"/>
</dbReference>
<dbReference type="SMART" id="SM00468">
    <property type="entry name" value="PreSET"/>
    <property type="match status" value="1"/>
</dbReference>
<name>A0A2S3H4D3_9POAL</name>
<feature type="compositionally biased region" description="Polar residues" evidence="3">
    <location>
        <begin position="196"/>
        <end position="205"/>
    </location>
</feature>
<feature type="domain" description="Pre-SET" evidence="5">
    <location>
        <begin position="476"/>
        <end position="570"/>
    </location>
</feature>
<dbReference type="EMBL" id="CM008047">
    <property type="protein sequence ID" value="PAN15145.1"/>
    <property type="molecule type" value="Genomic_DNA"/>
</dbReference>
<gene>
    <name evidence="6" type="ORF">PAHAL_2G468100</name>
</gene>
<dbReference type="PROSITE" id="PS50280">
    <property type="entry name" value="SET"/>
    <property type="match status" value="1"/>
</dbReference>
<dbReference type="Gene3D" id="2.170.270.10">
    <property type="entry name" value="SET domain"/>
    <property type="match status" value="1"/>
</dbReference>
<dbReference type="InterPro" id="IPR018848">
    <property type="entry name" value="WIYLD_domain"/>
</dbReference>
<proteinExistence type="predicted"/>
<keyword evidence="2" id="KW-0158">Chromosome</keyword>
<feature type="compositionally biased region" description="Basic and acidic residues" evidence="3">
    <location>
        <begin position="58"/>
        <end position="69"/>
    </location>
</feature>
<dbReference type="InterPro" id="IPR046341">
    <property type="entry name" value="SET_dom_sf"/>
</dbReference>
<evidence type="ECO:0000256" key="1">
    <source>
        <dbReference type="ARBA" id="ARBA00004286"/>
    </source>
</evidence>
<dbReference type="PANTHER" id="PTHR46450">
    <property type="entry name" value="INACTIVE HISTONE-LYSINE N-METHYLTRANSFERASE SUVR1-RELATED"/>
    <property type="match status" value="1"/>
</dbReference>
<dbReference type="InterPro" id="IPR007728">
    <property type="entry name" value="Pre-SET_dom"/>
</dbReference>
<dbReference type="PROSITE" id="PS50867">
    <property type="entry name" value="PRE_SET"/>
    <property type="match status" value="1"/>
</dbReference>
<evidence type="ECO:0000256" key="3">
    <source>
        <dbReference type="SAM" id="MobiDB-lite"/>
    </source>
</evidence>
<reference evidence="6" key="1">
    <citation type="submission" date="2018-04" db="EMBL/GenBank/DDBJ databases">
        <title>WGS assembly of Panicum hallii.</title>
        <authorList>
            <person name="Lovell J."/>
            <person name="Jenkins J."/>
            <person name="Lowry D."/>
            <person name="Mamidi S."/>
            <person name="Sreedasyam A."/>
            <person name="Weng X."/>
            <person name="Barry K."/>
            <person name="Bonette J."/>
            <person name="Campitelli B."/>
            <person name="Daum C."/>
            <person name="Gordon S."/>
            <person name="Gould B."/>
            <person name="Lipzen A."/>
            <person name="Macqueen A."/>
            <person name="Palacio-Mejia J."/>
            <person name="Plott C."/>
            <person name="Shakirov E."/>
            <person name="Shu S."/>
            <person name="Yoshinaga Y."/>
            <person name="Zane M."/>
            <person name="Rokhsar D."/>
            <person name="Grimwood J."/>
            <person name="Schmutz J."/>
            <person name="Juenger T."/>
        </authorList>
    </citation>
    <scope>NUCLEOTIDE SEQUENCE [LARGE SCALE GENOMIC DNA]</scope>
    <source>
        <strain evidence="6">FIL2</strain>
    </source>
</reference>
<feature type="region of interest" description="Disordered" evidence="3">
    <location>
        <begin position="180"/>
        <end position="247"/>
    </location>
</feature>
<dbReference type="CDD" id="cd10538">
    <property type="entry name" value="SET_SETDB-like"/>
    <property type="match status" value="1"/>
</dbReference>
<dbReference type="PROSITE" id="PS51580">
    <property type="entry name" value="SAM_MT43_3"/>
    <property type="match status" value="1"/>
</dbReference>
<dbReference type="GO" id="GO:0008270">
    <property type="term" value="F:zinc ion binding"/>
    <property type="evidence" value="ECO:0007669"/>
    <property type="project" value="InterPro"/>
</dbReference>
<dbReference type="InterPro" id="IPR001214">
    <property type="entry name" value="SET_dom"/>
</dbReference>
<dbReference type="SMART" id="SM00317">
    <property type="entry name" value="SET"/>
    <property type="match status" value="1"/>
</dbReference>
<evidence type="ECO:0000259" key="4">
    <source>
        <dbReference type="PROSITE" id="PS50280"/>
    </source>
</evidence>
<dbReference type="InterPro" id="IPR025776">
    <property type="entry name" value="SUVR4/1/2"/>
</dbReference>
<comment type="subcellular location">
    <subcellularLocation>
        <location evidence="1">Chromosome</location>
    </subcellularLocation>
</comment>
<feature type="region of interest" description="Disordered" evidence="3">
    <location>
        <begin position="99"/>
        <end position="129"/>
    </location>
</feature>
<feature type="compositionally biased region" description="Polar residues" evidence="3">
    <location>
        <begin position="111"/>
        <end position="129"/>
    </location>
</feature>
<protein>
    <recommendedName>
        <fullName evidence="7">SET domain-containing protein</fullName>
    </recommendedName>
</protein>
<feature type="domain" description="SET" evidence="4">
    <location>
        <begin position="573"/>
        <end position="707"/>
    </location>
</feature>
<dbReference type="Proteomes" id="UP000243499">
    <property type="component" value="Chromosome 2"/>
</dbReference>